<keyword evidence="3" id="KW-1003">Cell membrane</keyword>
<name>A0ABT5Z4W8_9ACTN</name>
<feature type="transmembrane region" description="Helical" evidence="9">
    <location>
        <begin position="29"/>
        <end position="53"/>
    </location>
</feature>
<dbReference type="PANTHER" id="PTHR42718">
    <property type="entry name" value="MAJOR FACILITATOR SUPERFAMILY MULTIDRUG TRANSPORTER MFSC"/>
    <property type="match status" value="1"/>
</dbReference>
<dbReference type="RefSeq" id="WP_275818247.1">
    <property type="nucleotide sequence ID" value="NZ_BAAANM010000014.1"/>
</dbReference>
<evidence type="ECO:0000259" key="10">
    <source>
        <dbReference type="PROSITE" id="PS50850"/>
    </source>
</evidence>
<evidence type="ECO:0000256" key="6">
    <source>
        <dbReference type="ARBA" id="ARBA00023136"/>
    </source>
</evidence>
<evidence type="ECO:0000256" key="3">
    <source>
        <dbReference type="ARBA" id="ARBA00022475"/>
    </source>
</evidence>
<organism evidence="11 12">
    <name type="scientific">Streptantibioticus ferralitis</name>
    <dbReference type="NCBI Taxonomy" id="236510"/>
    <lineage>
        <taxon>Bacteria</taxon>
        <taxon>Bacillati</taxon>
        <taxon>Actinomycetota</taxon>
        <taxon>Actinomycetes</taxon>
        <taxon>Kitasatosporales</taxon>
        <taxon>Streptomycetaceae</taxon>
        <taxon>Streptantibioticus</taxon>
    </lineage>
</organism>
<feature type="transmembrane region" description="Helical" evidence="9">
    <location>
        <begin position="453"/>
        <end position="473"/>
    </location>
</feature>
<feature type="transmembrane region" description="Helical" evidence="9">
    <location>
        <begin position="320"/>
        <end position="337"/>
    </location>
</feature>
<feature type="transmembrane region" description="Helical" evidence="9">
    <location>
        <begin position="156"/>
        <end position="177"/>
    </location>
</feature>
<keyword evidence="2" id="KW-0813">Transport</keyword>
<evidence type="ECO:0000256" key="7">
    <source>
        <dbReference type="ARBA" id="ARBA00023251"/>
    </source>
</evidence>
<keyword evidence="6 9" id="KW-0472">Membrane</keyword>
<dbReference type="Pfam" id="PF07690">
    <property type="entry name" value="MFS_1"/>
    <property type="match status" value="1"/>
</dbReference>
<gene>
    <name evidence="11" type="ORF">P2L57_24885</name>
</gene>
<keyword evidence="4 9" id="KW-0812">Transmembrane</keyword>
<feature type="transmembrane region" description="Helical" evidence="9">
    <location>
        <begin position="349"/>
        <end position="371"/>
    </location>
</feature>
<evidence type="ECO:0000313" key="11">
    <source>
        <dbReference type="EMBL" id="MDF2258839.1"/>
    </source>
</evidence>
<accession>A0ABT5Z4W8</accession>
<proteinExistence type="predicted"/>
<dbReference type="EMBL" id="JARHTQ010000018">
    <property type="protein sequence ID" value="MDF2258839.1"/>
    <property type="molecule type" value="Genomic_DNA"/>
</dbReference>
<dbReference type="SUPFAM" id="SSF103473">
    <property type="entry name" value="MFS general substrate transporter"/>
    <property type="match status" value="1"/>
</dbReference>
<comment type="caution">
    <text evidence="11">The sequence shown here is derived from an EMBL/GenBank/DDBJ whole genome shotgun (WGS) entry which is preliminary data.</text>
</comment>
<dbReference type="PROSITE" id="PS50850">
    <property type="entry name" value="MFS"/>
    <property type="match status" value="1"/>
</dbReference>
<dbReference type="Proteomes" id="UP001220022">
    <property type="component" value="Unassembled WGS sequence"/>
</dbReference>
<evidence type="ECO:0000256" key="8">
    <source>
        <dbReference type="SAM" id="MobiDB-lite"/>
    </source>
</evidence>
<evidence type="ECO:0000256" key="1">
    <source>
        <dbReference type="ARBA" id="ARBA00004651"/>
    </source>
</evidence>
<keyword evidence="12" id="KW-1185">Reference proteome</keyword>
<evidence type="ECO:0000313" key="12">
    <source>
        <dbReference type="Proteomes" id="UP001220022"/>
    </source>
</evidence>
<keyword evidence="5 9" id="KW-1133">Transmembrane helix</keyword>
<dbReference type="InterPro" id="IPR011701">
    <property type="entry name" value="MFS"/>
</dbReference>
<comment type="subcellular location">
    <subcellularLocation>
        <location evidence="1">Cell membrane</location>
        <topology evidence="1">Multi-pass membrane protein</topology>
    </subcellularLocation>
</comment>
<dbReference type="PRINTS" id="PR01036">
    <property type="entry name" value="TCRTETB"/>
</dbReference>
<feature type="transmembrane region" description="Helical" evidence="9">
    <location>
        <begin position="413"/>
        <end position="433"/>
    </location>
</feature>
<dbReference type="Gene3D" id="1.20.1720.10">
    <property type="entry name" value="Multidrug resistance protein D"/>
    <property type="match status" value="1"/>
</dbReference>
<feature type="region of interest" description="Disordered" evidence="8">
    <location>
        <begin position="477"/>
        <end position="509"/>
    </location>
</feature>
<feature type="transmembrane region" description="Helical" evidence="9">
    <location>
        <begin position="246"/>
        <end position="264"/>
    </location>
</feature>
<reference evidence="11 12" key="1">
    <citation type="submission" date="2023-03" db="EMBL/GenBank/DDBJ databases">
        <title>Draft genome sequence of type strain Streptomyces ferralitis JCM 14344.</title>
        <authorList>
            <person name="Klaysubun C."/>
            <person name="Duangmal K."/>
        </authorList>
    </citation>
    <scope>NUCLEOTIDE SEQUENCE [LARGE SCALE GENOMIC DNA]</scope>
    <source>
        <strain evidence="11 12">JCM 14344</strain>
    </source>
</reference>
<feature type="transmembrane region" description="Helical" evidence="9">
    <location>
        <begin position="377"/>
        <end position="401"/>
    </location>
</feature>
<dbReference type="Gene3D" id="1.20.1250.20">
    <property type="entry name" value="MFS general substrate transporter like domains"/>
    <property type="match status" value="1"/>
</dbReference>
<sequence>MDALRTPPTSPTAQNPSPAPGRTPYPRRWAALAVLAVAQFMVVLDSSIVNIALPDIGIGLHMTASSLSWVVTAYVLTFGGLLMLGGRIADLRGRRGTFLTGLIGFAAASAVAAFAPTAGTLIAARAVQGSAAALMSPSALSLVTTLFTGSERAKALGVWGAVAGSGGAAGVLLGGVLTGTFGWPAIFFVNLPVAVAVAAGALRYVPRSSGTRGRIDLPGATALTTGLAAIVYGLSQSHDKGFTSPLVLTALGLGAALLAAFIATERAVPQPLVPLRIFRLRTVTSANAVMAAIGAATVGLFFFLSLYIQQILHYTPLKAGLSQLPLALTITTAAWLAPRLAARTSIKTLLVTGPLLLTAGLGWLSTASVHGTYTGVILGPALLVGAGLGLSFVSVNVTAAAKVAPSDAGLAGGLINTTQQVGGALGLALLTAVATSRTGTNPSLASVDSGFQAAFLTAAAIAAAAALIAALIAPPHRPAHDSAGDQQGPLNTPPPEPRLSVPKPEWTSP</sequence>
<feature type="transmembrane region" description="Helical" evidence="9">
    <location>
        <begin position="217"/>
        <end position="234"/>
    </location>
</feature>
<feature type="transmembrane region" description="Helical" evidence="9">
    <location>
        <begin position="98"/>
        <end position="124"/>
    </location>
</feature>
<protein>
    <submittedName>
        <fullName evidence="11">MFS transporter</fullName>
    </submittedName>
</protein>
<feature type="transmembrane region" description="Helical" evidence="9">
    <location>
        <begin position="285"/>
        <end position="308"/>
    </location>
</feature>
<dbReference type="CDD" id="cd17321">
    <property type="entry name" value="MFS_MMR_MDR_like"/>
    <property type="match status" value="1"/>
</dbReference>
<feature type="domain" description="Major facilitator superfamily (MFS) profile" evidence="10">
    <location>
        <begin position="31"/>
        <end position="477"/>
    </location>
</feature>
<evidence type="ECO:0000256" key="2">
    <source>
        <dbReference type="ARBA" id="ARBA00022448"/>
    </source>
</evidence>
<evidence type="ECO:0000256" key="4">
    <source>
        <dbReference type="ARBA" id="ARBA00022692"/>
    </source>
</evidence>
<feature type="transmembrane region" description="Helical" evidence="9">
    <location>
        <begin position="130"/>
        <end position="149"/>
    </location>
</feature>
<dbReference type="PANTHER" id="PTHR42718:SF46">
    <property type="entry name" value="BLR6921 PROTEIN"/>
    <property type="match status" value="1"/>
</dbReference>
<feature type="transmembrane region" description="Helical" evidence="9">
    <location>
        <begin position="65"/>
        <end position="86"/>
    </location>
</feature>
<feature type="region of interest" description="Disordered" evidence="8">
    <location>
        <begin position="1"/>
        <end position="22"/>
    </location>
</feature>
<feature type="transmembrane region" description="Helical" evidence="9">
    <location>
        <begin position="183"/>
        <end position="205"/>
    </location>
</feature>
<evidence type="ECO:0000256" key="5">
    <source>
        <dbReference type="ARBA" id="ARBA00022989"/>
    </source>
</evidence>
<dbReference type="InterPro" id="IPR036259">
    <property type="entry name" value="MFS_trans_sf"/>
</dbReference>
<evidence type="ECO:0000256" key="9">
    <source>
        <dbReference type="SAM" id="Phobius"/>
    </source>
</evidence>
<dbReference type="InterPro" id="IPR020846">
    <property type="entry name" value="MFS_dom"/>
</dbReference>
<keyword evidence="7" id="KW-0046">Antibiotic resistance</keyword>